<dbReference type="InterPro" id="IPR011990">
    <property type="entry name" value="TPR-like_helical_dom_sf"/>
</dbReference>
<dbReference type="EMBL" id="KP698091">
    <property type="protein sequence ID" value="ALG76459.1"/>
    <property type="molecule type" value="Genomic_DNA"/>
</dbReference>
<dbReference type="AlphaFoldDB" id="A0A0N9MPK8"/>
<reference evidence="1" key="1">
    <citation type="journal article" date="2015" name="Genome Biol. Evol.">
        <title>Different Ancestries of R Tailocins in Rhizospheric Pseudomonas Isolates.</title>
        <authorList>
            <person name="Ghequire M.G."/>
            <person name="Dillen Y."/>
            <person name="Lambrichts I."/>
            <person name="Proost P."/>
            <person name="Wattiez R."/>
            <person name="De Mot R."/>
        </authorList>
    </citation>
    <scope>NUCLEOTIDE SEQUENCE</scope>
    <source>
        <strain evidence="1">BW11M1</strain>
    </source>
</reference>
<accession>A0A0N9MPK8</accession>
<organism evidence="1">
    <name type="scientific">Pseudomonas putida</name>
    <name type="common">Arthrobacter siderocapsulatus</name>
    <dbReference type="NCBI Taxonomy" id="303"/>
    <lineage>
        <taxon>Bacteria</taxon>
        <taxon>Pseudomonadati</taxon>
        <taxon>Pseudomonadota</taxon>
        <taxon>Gammaproteobacteria</taxon>
        <taxon>Pseudomonadales</taxon>
        <taxon>Pseudomonadaceae</taxon>
        <taxon>Pseudomonas</taxon>
    </lineage>
</organism>
<proteinExistence type="predicted"/>
<evidence type="ECO:0008006" key="2">
    <source>
        <dbReference type="Google" id="ProtNLM"/>
    </source>
</evidence>
<evidence type="ECO:0000313" key="1">
    <source>
        <dbReference type="EMBL" id="ALG76459.1"/>
    </source>
</evidence>
<name>A0A0N9MPK8_PSEPU</name>
<dbReference type="SUPFAM" id="SSF48452">
    <property type="entry name" value="TPR-like"/>
    <property type="match status" value="1"/>
</dbReference>
<sequence>MPVPKSKGVDITTRIEVLSKRKDISPFEVRSLQREIDNVTSVDPAEGYMLGGMLAALIGKREESRALHEKSIKLEYDVVGLFNYGVSMKKVGELTLAKSIFTKAQALAPGDRDVFAHHVQTMNFSLDYVNFHREVSAMEKARPEWDIREASDVVLAFDVIEQLRALSISVEEYSGYGRHVESALLKYELSSAYVSEQFSHFDGVPHMFTEFYVDSNSAATLVEVNEHLIDLVLGDEELTNWEKVVLSVVRQEQEPAGREGLFESSAA</sequence>
<reference evidence="1" key="2">
    <citation type="submission" date="2015-01" db="EMBL/GenBank/DDBJ databases">
        <authorList>
            <person name="Xiang T."/>
            <person name="Song Y."/>
            <person name="Huang L."/>
            <person name="Wang B."/>
            <person name="Wu P."/>
        </authorList>
    </citation>
    <scope>NUCLEOTIDE SEQUENCE</scope>
    <source>
        <strain evidence="1">BW11M1</strain>
    </source>
</reference>
<protein>
    <recommendedName>
        <fullName evidence="2">Tetratricopeptide repeat protein</fullName>
    </recommendedName>
</protein>